<dbReference type="AlphaFoldDB" id="A0A917ECW2"/>
<proteinExistence type="predicted"/>
<dbReference type="EMBL" id="BMFJ01000001">
    <property type="protein sequence ID" value="GGE25085.1"/>
    <property type="molecule type" value="Genomic_DNA"/>
</dbReference>
<gene>
    <name evidence="1" type="ORF">GCM10011360_11850</name>
</gene>
<evidence type="ECO:0000313" key="1">
    <source>
        <dbReference type="EMBL" id="GGE25085.1"/>
    </source>
</evidence>
<evidence type="ECO:0008006" key="3">
    <source>
        <dbReference type="Google" id="ProtNLM"/>
    </source>
</evidence>
<dbReference type="Gene3D" id="3.40.50.150">
    <property type="entry name" value="Vaccinia Virus protein VP39"/>
    <property type="match status" value="1"/>
</dbReference>
<dbReference type="RefSeq" id="WP_188476738.1">
    <property type="nucleotide sequence ID" value="NZ_BMFJ01000001.1"/>
</dbReference>
<protein>
    <recommendedName>
        <fullName evidence="3">Methyltransferase</fullName>
    </recommendedName>
</protein>
<dbReference type="SUPFAM" id="SSF53335">
    <property type="entry name" value="S-adenosyl-L-methionine-dependent methyltransferases"/>
    <property type="match status" value="1"/>
</dbReference>
<sequence length="254" mass="27979">MGMTPRAAGPGRRLAQRLYAELSKHVLGRPDMRDRRASLIYSAEDQECNDHLISLATEAIRIAWETPLSVGKPGLQDSDYLNLFPGEHYRLIAALARLDQSGTVIEIGTWSGMGTLALRAGMTGGTVHTFDIVPWDRMPVPTHFDAADFDGGGIVQILADLSDPAVFATHSDLLERAGLIFMDAPKDGRFEYVMLDHLSQLPPKPGRVLVLDDIRFVNMVDFWRSIASPKLDLSAFGHWSGTGLVDLSEGLRLR</sequence>
<comment type="caution">
    <text evidence="1">The sequence shown here is derived from an EMBL/GenBank/DDBJ whole genome shotgun (WGS) entry which is preliminary data.</text>
</comment>
<dbReference type="Proteomes" id="UP000612855">
    <property type="component" value="Unassembled WGS sequence"/>
</dbReference>
<name>A0A917ECW2_9RHOB</name>
<accession>A0A917ECW2</accession>
<organism evidence="1 2">
    <name type="scientific">Primorskyibacter flagellatus</name>
    <dbReference type="NCBI Taxonomy" id="1387277"/>
    <lineage>
        <taxon>Bacteria</taxon>
        <taxon>Pseudomonadati</taxon>
        <taxon>Pseudomonadota</taxon>
        <taxon>Alphaproteobacteria</taxon>
        <taxon>Rhodobacterales</taxon>
        <taxon>Roseobacteraceae</taxon>
        <taxon>Primorskyibacter</taxon>
    </lineage>
</organism>
<dbReference type="InterPro" id="IPR029063">
    <property type="entry name" value="SAM-dependent_MTases_sf"/>
</dbReference>
<reference evidence="2" key="1">
    <citation type="journal article" date="2019" name="Int. J. Syst. Evol. Microbiol.">
        <title>The Global Catalogue of Microorganisms (GCM) 10K type strain sequencing project: providing services to taxonomists for standard genome sequencing and annotation.</title>
        <authorList>
            <consortium name="The Broad Institute Genomics Platform"/>
            <consortium name="The Broad Institute Genome Sequencing Center for Infectious Disease"/>
            <person name="Wu L."/>
            <person name="Ma J."/>
        </authorList>
    </citation>
    <scope>NUCLEOTIDE SEQUENCE [LARGE SCALE GENOMIC DNA]</scope>
    <source>
        <strain evidence="2">CGMCC 1.12664</strain>
    </source>
</reference>
<evidence type="ECO:0000313" key="2">
    <source>
        <dbReference type="Proteomes" id="UP000612855"/>
    </source>
</evidence>
<keyword evidence="2" id="KW-1185">Reference proteome</keyword>